<dbReference type="InterPro" id="IPR036389">
    <property type="entry name" value="RNase_III_sf"/>
</dbReference>
<dbReference type="Proteomes" id="UP000295662">
    <property type="component" value="Unassembled WGS sequence"/>
</dbReference>
<evidence type="ECO:0008006" key="3">
    <source>
        <dbReference type="Google" id="ProtNLM"/>
    </source>
</evidence>
<organism evidence="1 2">
    <name type="scientific">Prosthecobacter fusiformis</name>
    <dbReference type="NCBI Taxonomy" id="48464"/>
    <lineage>
        <taxon>Bacteria</taxon>
        <taxon>Pseudomonadati</taxon>
        <taxon>Verrucomicrobiota</taxon>
        <taxon>Verrucomicrobiia</taxon>
        <taxon>Verrucomicrobiales</taxon>
        <taxon>Verrucomicrobiaceae</taxon>
        <taxon>Prosthecobacter</taxon>
    </lineage>
</organism>
<accession>A0A4R7RMA1</accession>
<evidence type="ECO:0000313" key="1">
    <source>
        <dbReference type="EMBL" id="TDU66501.1"/>
    </source>
</evidence>
<dbReference type="SUPFAM" id="SSF69065">
    <property type="entry name" value="RNase III domain-like"/>
    <property type="match status" value="1"/>
</dbReference>
<dbReference type="EMBL" id="SOCA01000008">
    <property type="protein sequence ID" value="TDU66501.1"/>
    <property type="molecule type" value="Genomic_DNA"/>
</dbReference>
<dbReference type="OrthoDB" id="194887at2"/>
<keyword evidence="2" id="KW-1185">Reference proteome</keyword>
<sequence>MANPTQSEALDQLRQDAWVGDAVLELYVRSLILRTHGKVDAEMKIRFTCNQFLNCVGNPTKVEAGIGIIYQREGLEAAFAWIRENLEPLFLKQEAKRGRKGR</sequence>
<dbReference type="GO" id="GO:0006396">
    <property type="term" value="P:RNA processing"/>
    <property type="evidence" value="ECO:0007669"/>
    <property type="project" value="InterPro"/>
</dbReference>
<dbReference type="RefSeq" id="WP_133796609.1">
    <property type="nucleotide sequence ID" value="NZ_SOCA01000008.1"/>
</dbReference>
<dbReference type="GO" id="GO:0004525">
    <property type="term" value="F:ribonuclease III activity"/>
    <property type="evidence" value="ECO:0007669"/>
    <property type="project" value="InterPro"/>
</dbReference>
<protein>
    <recommendedName>
        <fullName evidence="3">RNase III domain-containing protein</fullName>
    </recommendedName>
</protein>
<reference evidence="1 2" key="1">
    <citation type="submission" date="2019-03" db="EMBL/GenBank/DDBJ databases">
        <title>Genomic Encyclopedia of Archaeal and Bacterial Type Strains, Phase II (KMG-II): from individual species to whole genera.</title>
        <authorList>
            <person name="Goeker M."/>
        </authorList>
    </citation>
    <scope>NUCLEOTIDE SEQUENCE [LARGE SCALE GENOMIC DNA]</scope>
    <source>
        <strain evidence="1 2">ATCC 25309</strain>
    </source>
</reference>
<dbReference type="AlphaFoldDB" id="A0A4R7RMA1"/>
<gene>
    <name evidence="1" type="ORF">EI77_03596</name>
</gene>
<comment type="caution">
    <text evidence="1">The sequence shown here is derived from an EMBL/GenBank/DDBJ whole genome shotgun (WGS) entry which is preliminary data.</text>
</comment>
<name>A0A4R7RMA1_9BACT</name>
<proteinExistence type="predicted"/>
<evidence type="ECO:0000313" key="2">
    <source>
        <dbReference type="Proteomes" id="UP000295662"/>
    </source>
</evidence>